<organism evidence="2 3">
    <name type="scientific">Castilleja foliolosa</name>
    <dbReference type="NCBI Taxonomy" id="1961234"/>
    <lineage>
        <taxon>Eukaryota</taxon>
        <taxon>Viridiplantae</taxon>
        <taxon>Streptophyta</taxon>
        <taxon>Embryophyta</taxon>
        <taxon>Tracheophyta</taxon>
        <taxon>Spermatophyta</taxon>
        <taxon>Magnoliopsida</taxon>
        <taxon>eudicotyledons</taxon>
        <taxon>Gunneridae</taxon>
        <taxon>Pentapetalae</taxon>
        <taxon>asterids</taxon>
        <taxon>lamiids</taxon>
        <taxon>Lamiales</taxon>
        <taxon>Orobanchaceae</taxon>
        <taxon>Pedicularideae</taxon>
        <taxon>Castillejinae</taxon>
        <taxon>Castilleja</taxon>
    </lineage>
</organism>
<accession>A0ABD3DVB1</accession>
<dbReference type="Proteomes" id="UP001632038">
    <property type="component" value="Unassembled WGS sequence"/>
</dbReference>
<feature type="transmembrane region" description="Helical" evidence="1">
    <location>
        <begin position="100"/>
        <end position="118"/>
    </location>
</feature>
<keyword evidence="1" id="KW-1133">Transmembrane helix</keyword>
<protein>
    <submittedName>
        <fullName evidence="2">Uncharacterized protein</fullName>
    </submittedName>
</protein>
<reference evidence="3" key="1">
    <citation type="journal article" date="2024" name="IScience">
        <title>Strigolactones Initiate the Formation of Haustorium-like Structures in Castilleja.</title>
        <authorList>
            <person name="Buerger M."/>
            <person name="Peterson D."/>
            <person name="Chory J."/>
        </authorList>
    </citation>
    <scope>NUCLEOTIDE SEQUENCE [LARGE SCALE GENOMIC DNA]</scope>
</reference>
<name>A0ABD3DVB1_9LAMI</name>
<evidence type="ECO:0000256" key="1">
    <source>
        <dbReference type="SAM" id="Phobius"/>
    </source>
</evidence>
<proteinExistence type="predicted"/>
<keyword evidence="3" id="KW-1185">Reference proteome</keyword>
<evidence type="ECO:0000313" key="3">
    <source>
        <dbReference type="Proteomes" id="UP001632038"/>
    </source>
</evidence>
<evidence type="ECO:0000313" key="2">
    <source>
        <dbReference type="EMBL" id="KAL3646183.1"/>
    </source>
</evidence>
<sequence length="190" mass="21091">MAMAKSRRVRRRDTSGGGRFLCGLRRQLLPTGGFSRHLLDVDGVERVTSRYLQKPASERATRGRGRGRSIMVVVCRLRPRQRPDGVARDRSTVASRGKGVAPFRIFSVFSLLILAHFFSTSRYGLGESDQVVPVGDNPSAKVVPIGDNPSAKVVGCNGATRSVYWWRANCRPWQVSIGATYVEDLVLFRQ</sequence>
<comment type="caution">
    <text evidence="2">The sequence shown here is derived from an EMBL/GenBank/DDBJ whole genome shotgun (WGS) entry which is preliminary data.</text>
</comment>
<gene>
    <name evidence="2" type="ORF">CASFOL_011363</name>
</gene>
<keyword evidence="1" id="KW-0812">Transmembrane</keyword>
<dbReference type="EMBL" id="JAVIJP010000013">
    <property type="protein sequence ID" value="KAL3646183.1"/>
    <property type="molecule type" value="Genomic_DNA"/>
</dbReference>
<keyword evidence="1" id="KW-0472">Membrane</keyword>
<dbReference type="AlphaFoldDB" id="A0ABD3DVB1"/>